<protein>
    <submittedName>
        <fullName evidence="6">Uncharacterized protein</fullName>
    </submittedName>
</protein>
<evidence type="ECO:0000256" key="2">
    <source>
        <dbReference type="ARBA" id="ARBA00023043"/>
    </source>
</evidence>
<evidence type="ECO:0000256" key="1">
    <source>
        <dbReference type="ARBA" id="ARBA00022737"/>
    </source>
</evidence>
<keyword evidence="4" id="KW-0175">Coiled coil</keyword>
<reference evidence="6 7" key="1">
    <citation type="submission" date="2024-03" db="EMBL/GenBank/DDBJ databases">
        <title>The genome assembly and annotation of the cricket Gryllus longicercus Weissman &amp; Gray.</title>
        <authorList>
            <person name="Szrajer S."/>
            <person name="Gray D."/>
            <person name="Ylla G."/>
        </authorList>
    </citation>
    <scope>NUCLEOTIDE SEQUENCE [LARGE SCALE GENOMIC DNA]</scope>
    <source>
        <strain evidence="6">DAG 2021-001</strain>
        <tissue evidence="6">Whole body minus gut</tissue>
    </source>
</reference>
<keyword evidence="2 3" id="KW-0040">ANK repeat</keyword>
<dbReference type="InterPro" id="IPR050889">
    <property type="entry name" value="Dendritic_Spine_Reg/Scaffold"/>
</dbReference>
<evidence type="ECO:0000256" key="4">
    <source>
        <dbReference type="SAM" id="Coils"/>
    </source>
</evidence>
<dbReference type="SMART" id="SM00248">
    <property type="entry name" value="ANK"/>
    <property type="match status" value="8"/>
</dbReference>
<proteinExistence type="predicted"/>
<keyword evidence="7" id="KW-1185">Reference proteome</keyword>
<evidence type="ECO:0000256" key="3">
    <source>
        <dbReference type="PROSITE-ProRule" id="PRU00023"/>
    </source>
</evidence>
<evidence type="ECO:0000256" key="5">
    <source>
        <dbReference type="SAM" id="MobiDB-lite"/>
    </source>
</evidence>
<feature type="region of interest" description="Disordered" evidence="5">
    <location>
        <begin position="92"/>
        <end position="112"/>
    </location>
</feature>
<dbReference type="Proteomes" id="UP001378592">
    <property type="component" value="Unassembled WGS sequence"/>
</dbReference>
<dbReference type="SUPFAM" id="SSF48403">
    <property type="entry name" value="Ankyrin repeat"/>
    <property type="match status" value="1"/>
</dbReference>
<dbReference type="InterPro" id="IPR036770">
    <property type="entry name" value="Ankyrin_rpt-contain_sf"/>
</dbReference>
<evidence type="ECO:0000313" key="6">
    <source>
        <dbReference type="EMBL" id="KAK7871419.1"/>
    </source>
</evidence>
<dbReference type="Gene3D" id="1.25.40.20">
    <property type="entry name" value="Ankyrin repeat-containing domain"/>
    <property type="match status" value="2"/>
</dbReference>
<dbReference type="PANTHER" id="PTHR24166:SF48">
    <property type="entry name" value="PROTEIN VAPYRIN"/>
    <property type="match status" value="1"/>
</dbReference>
<name>A0AAN9WDJ1_9ORTH</name>
<feature type="repeat" description="ANK" evidence="3">
    <location>
        <begin position="210"/>
        <end position="242"/>
    </location>
</feature>
<dbReference type="PROSITE" id="PS50297">
    <property type="entry name" value="ANK_REP_REGION"/>
    <property type="match status" value="5"/>
</dbReference>
<feature type="repeat" description="ANK" evidence="3">
    <location>
        <begin position="339"/>
        <end position="371"/>
    </location>
</feature>
<feature type="coiled-coil region" evidence="4">
    <location>
        <begin position="32"/>
        <end position="79"/>
    </location>
</feature>
<feature type="repeat" description="ANK" evidence="3">
    <location>
        <begin position="144"/>
        <end position="176"/>
    </location>
</feature>
<evidence type="ECO:0000313" key="7">
    <source>
        <dbReference type="Proteomes" id="UP001378592"/>
    </source>
</evidence>
<dbReference type="PROSITE" id="PS50088">
    <property type="entry name" value="ANK_REPEAT"/>
    <property type="match status" value="5"/>
</dbReference>
<feature type="repeat" description="ANK" evidence="3">
    <location>
        <begin position="177"/>
        <end position="209"/>
    </location>
</feature>
<dbReference type="EMBL" id="JAZDUA010000040">
    <property type="protein sequence ID" value="KAK7871419.1"/>
    <property type="molecule type" value="Genomic_DNA"/>
</dbReference>
<dbReference type="Pfam" id="PF12796">
    <property type="entry name" value="Ank_2"/>
    <property type="match status" value="2"/>
</dbReference>
<gene>
    <name evidence="6" type="ORF">R5R35_006119</name>
</gene>
<feature type="compositionally biased region" description="Polar residues" evidence="5">
    <location>
        <begin position="95"/>
        <end position="107"/>
    </location>
</feature>
<dbReference type="PANTHER" id="PTHR24166">
    <property type="entry name" value="ROLLING PEBBLES, ISOFORM B"/>
    <property type="match status" value="1"/>
</dbReference>
<comment type="caution">
    <text evidence="6">The sequence shown here is derived from an EMBL/GenBank/DDBJ whole genome shotgun (WGS) entry which is preliminary data.</text>
</comment>
<feature type="repeat" description="ANK" evidence="3">
    <location>
        <begin position="372"/>
        <end position="404"/>
    </location>
</feature>
<organism evidence="6 7">
    <name type="scientific">Gryllus longicercus</name>
    <dbReference type="NCBI Taxonomy" id="2509291"/>
    <lineage>
        <taxon>Eukaryota</taxon>
        <taxon>Metazoa</taxon>
        <taxon>Ecdysozoa</taxon>
        <taxon>Arthropoda</taxon>
        <taxon>Hexapoda</taxon>
        <taxon>Insecta</taxon>
        <taxon>Pterygota</taxon>
        <taxon>Neoptera</taxon>
        <taxon>Polyneoptera</taxon>
        <taxon>Orthoptera</taxon>
        <taxon>Ensifera</taxon>
        <taxon>Gryllidea</taxon>
        <taxon>Grylloidea</taxon>
        <taxon>Gryllidae</taxon>
        <taxon>Gryllinae</taxon>
        <taxon>Gryllus</taxon>
    </lineage>
</organism>
<keyword evidence="1" id="KW-0677">Repeat</keyword>
<sequence length="427" mass="46663">MEVNWLPEQVLDYIIVPLHEHLAPILDRLATIELKMQEFDEMQQKMRRFEEMEAKLQHLEAVETRMLQLEASLQRALGTFLPRVEQVLEGMEDSPSISARSSTNRGASNAPVRESVIEAAKVGDIESIQHFISQGAHQNEFDASMENALFHAVRNGHIEAVKVLLEAGIDANAVNIREQTSLMLAVHAGHKDIAEALLEHGANIDSDDDEGATAIWYASSTGHSDIVEMLIKKGASIDFGQSYEDPFTTTLEVAAQNGYAETVKTILTVGSGWFVSDLEDALCITDSPDVVWAIARAIPHEFWGEVGARAVMSATRDGRCNALEAMLQAGAPTTQRNMNGLTPLHCASSHENTAAILSLVVNGADIEASDNKGRTPLHLAAIHGKEKSVRALLAKQANRHAIDKRGRTPFDAATSDSVRDLLDDVIR</sequence>
<dbReference type="AlphaFoldDB" id="A0AAN9WDJ1"/>
<accession>A0AAN9WDJ1</accession>
<dbReference type="InterPro" id="IPR002110">
    <property type="entry name" value="Ankyrin_rpt"/>
</dbReference>
<dbReference type="Pfam" id="PF00023">
    <property type="entry name" value="Ank"/>
    <property type="match status" value="1"/>
</dbReference>